<dbReference type="Gene3D" id="3.30.160.60">
    <property type="entry name" value="Classic Zinc Finger"/>
    <property type="match status" value="1"/>
</dbReference>
<proteinExistence type="predicted"/>
<dbReference type="OrthoDB" id="8922241at2759"/>
<reference evidence="3 4" key="1">
    <citation type="journal article" date="2019" name="Commun. Biol.">
        <title>The bagworm genome reveals a unique fibroin gene that provides high tensile strength.</title>
        <authorList>
            <person name="Kono N."/>
            <person name="Nakamura H."/>
            <person name="Ohtoshi R."/>
            <person name="Tomita M."/>
            <person name="Numata K."/>
            <person name="Arakawa K."/>
        </authorList>
    </citation>
    <scope>NUCLEOTIDE SEQUENCE [LARGE SCALE GENOMIC DNA]</scope>
</reference>
<evidence type="ECO:0000256" key="1">
    <source>
        <dbReference type="PROSITE-ProRule" id="PRU00042"/>
    </source>
</evidence>
<dbReference type="AlphaFoldDB" id="A0A4C1UMP1"/>
<keyword evidence="1" id="KW-0479">Metal-binding</keyword>
<dbReference type="GO" id="GO:0008270">
    <property type="term" value="F:zinc ion binding"/>
    <property type="evidence" value="ECO:0007669"/>
    <property type="project" value="UniProtKB-KW"/>
</dbReference>
<gene>
    <name evidence="3" type="ORF">EVAR_82748_1</name>
</gene>
<evidence type="ECO:0000313" key="4">
    <source>
        <dbReference type="Proteomes" id="UP000299102"/>
    </source>
</evidence>
<dbReference type="Proteomes" id="UP000299102">
    <property type="component" value="Unassembled WGS sequence"/>
</dbReference>
<keyword evidence="4" id="KW-1185">Reference proteome</keyword>
<accession>A0A4C1UMP1</accession>
<keyword evidence="1" id="KW-0863">Zinc-finger</keyword>
<evidence type="ECO:0000259" key="2">
    <source>
        <dbReference type="PROSITE" id="PS50157"/>
    </source>
</evidence>
<dbReference type="PROSITE" id="PS00028">
    <property type="entry name" value="ZINC_FINGER_C2H2_1"/>
    <property type="match status" value="1"/>
</dbReference>
<feature type="domain" description="C2H2-type" evidence="2">
    <location>
        <begin position="10"/>
        <end position="37"/>
    </location>
</feature>
<dbReference type="PROSITE" id="PS50157">
    <property type="entry name" value="ZINC_FINGER_C2H2_2"/>
    <property type="match status" value="1"/>
</dbReference>
<organism evidence="3 4">
    <name type="scientific">Eumeta variegata</name>
    <name type="common">Bagworm moth</name>
    <name type="synonym">Eumeta japonica</name>
    <dbReference type="NCBI Taxonomy" id="151549"/>
    <lineage>
        <taxon>Eukaryota</taxon>
        <taxon>Metazoa</taxon>
        <taxon>Ecdysozoa</taxon>
        <taxon>Arthropoda</taxon>
        <taxon>Hexapoda</taxon>
        <taxon>Insecta</taxon>
        <taxon>Pterygota</taxon>
        <taxon>Neoptera</taxon>
        <taxon>Endopterygota</taxon>
        <taxon>Lepidoptera</taxon>
        <taxon>Glossata</taxon>
        <taxon>Ditrysia</taxon>
        <taxon>Tineoidea</taxon>
        <taxon>Psychidae</taxon>
        <taxon>Oiketicinae</taxon>
        <taxon>Eumeta</taxon>
    </lineage>
</organism>
<evidence type="ECO:0000313" key="3">
    <source>
        <dbReference type="EMBL" id="GBP27701.1"/>
    </source>
</evidence>
<protein>
    <recommendedName>
        <fullName evidence="2">C2H2-type domain-containing protein</fullName>
    </recommendedName>
</protein>
<dbReference type="InterPro" id="IPR036236">
    <property type="entry name" value="Znf_C2H2_sf"/>
</dbReference>
<name>A0A4C1UMP1_EUMVA</name>
<comment type="caution">
    <text evidence="3">The sequence shown here is derived from an EMBL/GenBank/DDBJ whole genome shotgun (WGS) entry which is preliminary data.</text>
</comment>
<dbReference type="EMBL" id="BGZK01000198">
    <property type="protein sequence ID" value="GBP27701.1"/>
    <property type="molecule type" value="Genomic_DNA"/>
</dbReference>
<keyword evidence="1" id="KW-0862">Zinc</keyword>
<dbReference type="SUPFAM" id="SSF57667">
    <property type="entry name" value="beta-beta-alpha zinc fingers"/>
    <property type="match status" value="1"/>
</dbReference>
<dbReference type="InterPro" id="IPR013087">
    <property type="entry name" value="Znf_C2H2_type"/>
</dbReference>
<sequence length="126" mass="14245">MLTHTGEKKYSCGPCNKKFTKAHHLKYHNKVHHKELYIQQQMEAEAKKMRQQITVSGLSSVLSGQIVDGTLQLLSTEGEGEVETQMEVVEDQESSEERETSQAVADMQAVVMDSDFCIEDDVKIQE</sequence>